<keyword evidence="2 6" id="KW-0812">Transmembrane</keyword>
<dbReference type="GO" id="GO:0016020">
    <property type="term" value="C:membrane"/>
    <property type="evidence" value="ECO:0007669"/>
    <property type="project" value="UniProtKB-SubCell"/>
</dbReference>
<sequence>MDNSPRASVISHANSSYSAAGSTRHMLADMNNGSVSDYGGLLNPPSAPFAKGGNSVRNSRDNLSINSSSNLSLSVNYLPSKFTPGLSSPSGGDGMRNRKGGKNASMPKRGGGLEAFKAGESRLPQGGRKLRWNKFKWILFAANTSLTLYSMAALIVCLLTWFDVWEHADVIRVGNRPELVLSTLASSIGLFTSVIGWAGLLLNNRGFLAWYTFLSWITFAFMLIPGYITYKKRAFNLEGKINAQWSKALGSSGRLRVQDQLDCCGYFSPFVEATISQTCYARSILPGCKLPYMKFERKILKTWYTAAFALVPAQIAVMVSGLLCSNHITYRFGKGMMPEAYRLNMSTMAVIMENYANQLAEQYGADIADDILARAKLNTGLDSVPGSPSLVAARPQGGNGPTHVPMAPFHAKYDSIANQRD</sequence>
<dbReference type="AlphaFoldDB" id="A0A8H5AXR5"/>
<evidence type="ECO:0000256" key="5">
    <source>
        <dbReference type="SAM" id="MobiDB-lite"/>
    </source>
</evidence>
<proteinExistence type="predicted"/>
<evidence type="ECO:0008006" key="9">
    <source>
        <dbReference type="Google" id="ProtNLM"/>
    </source>
</evidence>
<protein>
    <recommendedName>
        <fullName evidence="9">Tetraspanin Tsp2</fullName>
    </recommendedName>
</protein>
<gene>
    <name evidence="7" type="ORF">D9619_002387</name>
</gene>
<dbReference type="InterPro" id="IPR018499">
    <property type="entry name" value="Tetraspanin/Peripherin"/>
</dbReference>
<organism evidence="7 8">
    <name type="scientific">Psilocybe cf. subviscida</name>
    <dbReference type="NCBI Taxonomy" id="2480587"/>
    <lineage>
        <taxon>Eukaryota</taxon>
        <taxon>Fungi</taxon>
        <taxon>Dikarya</taxon>
        <taxon>Basidiomycota</taxon>
        <taxon>Agaricomycotina</taxon>
        <taxon>Agaricomycetes</taxon>
        <taxon>Agaricomycetidae</taxon>
        <taxon>Agaricales</taxon>
        <taxon>Agaricineae</taxon>
        <taxon>Strophariaceae</taxon>
        <taxon>Psilocybe</taxon>
    </lineage>
</organism>
<keyword evidence="8" id="KW-1185">Reference proteome</keyword>
<name>A0A8H5AXR5_9AGAR</name>
<evidence type="ECO:0000256" key="2">
    <source>
        <dbReference type="ARBA" id="ARBA00022692"/>
    </source>
</evidence>
<comment type="caution">
    <text evidence="7">The sequence shown here is derived from an EMBL/GenBank/DDBJ whole genome shotgun (WGS) entry which is preliminary data.</text>
</comment>
<feature type="transmembrane region" description="Helical" evidence="6">
    <location>
        <begin position="137"/>
        <end position="161"/>
    </location>
</feature>
<dbReference type="Pfam" id="PF00335">
    <property type="entry name" value="Tetraspanin"/>
    <property type="match status" value="1"/>
</dbReference>
<feature type="transmembrane region" description="Helical" evidence="6">
    <location>
        <begin position="181"/>
        <end position="201"/>
    </location>
</feature>
<dbReference type="OrthoDB" id="2156690at2759"/>
<evidence type="ECO:0000313" key="7">
    <source>
        <dbReference type="EMBL" id="KAF5312872.1"/>
    </source>
</evidence>
<comment type="subcellular location">
    <subcellularLocation>
        <location evidence="1">Membrane</location>
        <topology evidence="1">Multi-pass membrane protein</topology>
    </subcellularLocation>
</comment>
<feature type="transmembrane region" description="Helical" evidence="6">
    <location>
        <begin position="208"/>
        <end position="228"/>
    </location>
</feature>
<evidence type="ECO:0000256" key="4">
    <source>
        <dbReference type="ARBA" id="ARBA00023136"/>
    </source>
</evidence>
<keyword evidence="4 6" id="KW-0472">Membrane</keyword>
<feature type="transmembrane region" description="Helical" evidence="6">
    <location>
        <begin position="303"/>
        <end position="324"/>
    </location>
</feature>
<keyword evidence="3 6" id="KW-1133">Transmembrane helix</keyword>
<evidence type="ECO:0000256" key="6">
    <source>
        <dbReference type="SAM" id="Phobius"/>
    </source>
</evidence>
<feature type="region of interest" description="Disordered" evidence="5">
    <location>
        <begin position="84"/>
        <end position="111"/>
    </location>
</feature>
<dbReference type="EMBL" id="JAACJJ010000056">
    <property type="protein sequence ID" value="KAF5312872.1"/>
    <property type="molecule type" value="Genomic_DNA"/>
</dbReference>
<dbReference type="Proteomes" id="UP000567179">
    <property type="component" value="Unassembled WGS sequence"/>
</dbReference>
<evidence type="ECO:0000256" key="3">
    <source>
        <dbReference type="ARBA" id="ARBA00022989"/>
    </source>
</evidence>
<accession>A0A8H5AXR5</accession>
<evidence type="ECO:0000256" key="1">
    <source>
        <dbReference type="ARBA" id="ARBA00004141"/>
    </source>
</evidence>
<evidence type="ECO:0000313" key="8">
    <source>
        <dbReference type="Proteomes" id="UP000567179"/>
    </source>
</evidence>
<reference evidence="7 8" key="1">
    <citation type="journal article" date="2020" name="ISME J.">
        <title>Uncovering the hidden diversity of litter-decomposition mechanisms in mushroom-forming fungi.</title>
        <authorList>
            <person name="Floudas D."/>
            <person name="Bentzer J."/>
            <person name="Ahren D."/>
            <person name="Johansson T."/>
            <person name="Persson P."/>
            <person name="Tunlid A."/>
        </authorList>
    </citation>
    <scope>NUCLEOTIDE SEQUENCE [LARGE SCALE GENOMIC DNA]</scope>
    <source>
        <strain evidence="7 8">CBS 101986</strain>
    </source>
</reference>